<comment type="caution">
    <text evidence="3">The sequence shown here is derived from an EMBL/GenBank/DDBJ whole genome shotgun (WGS) entry which is preliminary data.</text>
</comment>
<proteinExistence type="predicted"/>
<evidence type="ECO:0000313" key="4">
    <source>
        <dbReference type="Proteomes" id="UP000646484"/>
    </source>
</evidence>
<dbReference type="PANTHER" id="PTHR46546:SF4">
    <property type="entry name" value="SHEWANELLA-LIKE PROTEIN PHOSPHATASE 1"/>
    <property type="match status" value="1"/>
</dbReference>
<dbReference type="InterPro" id="IPR029052">
    <property type="entry name" value="Metallo-depent_PP-like"/>
</dbReference>
<gene>
    <name evidence="3" type="ORF">H8S64_20755</name>
</gene>
<dbReference type="InterPro" id="IPR004843">
    <property type="entry name" value="Calcineurin-like_PHP"/>
</dbReference>
<dbReference type="PANTHER" id="PTHR46546">
    <property type="entry name" value="SHEWANELLA-LIKE PROTEIN PHOSPHATASE 1"/>
    <property type="match status" value="1"/>
</dbReference>
<reference evidence="3 4" key="1">
    <citation type="submission" date="2020-08" db="EMBL/GenBank/DDBJ databases">
        <title>Genome public.</title>
        <authorList>
            <person name="Liu C."/>
            <person name="Sun Q."/>
        </authorList>
    </citation>
    <scope>NUCLEOTIDE SEQUENCE [LARGE SCALE GENOMIC DNA]</scope>
    <source>
        <strain evidence="3 4">NSJ-56</strain>
    </source>
</reference>
<evidence type="ECO:0000313" key="3">
    <source>
        <dbReference type="EMBL" id="MBC5623529.1"/>
    </source>
</evidence>
<sequence>MKWFREYIFFLFFLLCSGLCIAQDKEKQQDGLSVDGPYVMYDSTGGVRVVRVDERGVLRDTVYADLPAGFTLEVVSEKGGHRFRVPLHPIERSAWKTGQKEKTLIISDPHGDLESFISVLRNNGVIGKDYNWKFGKNQVIIIGDVFDRGKDVLPIFWLIYKLEQEAREAGGVMTFMLGNHEEMVLRNNLKYTRGKYKNLADSLGMKYADLWHGNSELGRWLRSRNLMQIVGNNLFVHAGLSKEFTGMGNSVMEVNEEMGRSVFLDKEERKVLSALSDSIYCDRGPFWFRGMVKDDEKYRPSTPADVDRILSRYGVGRVFVGHTIFDDVTSFFDGKVVAVNVNNRKNREAGKGRGILMQGDKLYVVYDKGKPREFE</sequence>
<dbReference type="RefSeq" id="WP_186978560.1">
    <property type="nucleotide sequence ID" value="NZ_JACOOH010000011.1"/>
</dbReference>
<protein>
    <submittedName>
        <fullName evidence="3">Metallophosphoesterase</fullName>
    </submittedName>
</protein>
<feature type="domain" description="Calcineurin-like phosphoesterase" evidence="2">
    <location>
        <begin position="102"/>
        <end position="323"/>
    </location>
</feature>
<accession>A0ABR7D6F3</accession>
<dbReference type="SUPFAM" id="SSF56300">
    <property type="entry name" value="Metallo-dependent phosphatases"/>
    <property type="match status" value="1"/>
</dbReference>
<dbReference type="EMBL" id="JACOOH010000011">
    <property type="protein sequence ID" value="MBC5623529.1"/>
    <property type="molecule type" value="Genomic_DNA"/>
</dbReference>
<name>A0ABR7D6F3_9BACT</name>
<dbReference type="Pfam" id="PF00149">
    <property type="entry name" value="Metallophos"/>
    <property type="match status" value="1"/>
</dbReference>
<feature type="chain" id="PRO_5045911086" evidence="1">
    <location>
        <begin position="23"/>
        <end position="375"/>
    </location>
</feature>
<keyword evidence="1" id="KW-0732">Signal</keyword>
<evidence type="ECO:0000259" key="2">
    <source>
        <dbReference type="Pfam" id="PF00149"/>
    </source>
</evidence>
<dbReference type="Proteomes" id="UP000646484">
    <property type="component" value="Unassembled WGS sequence"/>
</dbReference>
<organism evidence="3 4">
    <name type="scientific">Butyricimonas hominis</name>
    <dbReference type="NCBI Taxonomy" id="2763032"/>
    <lineage>
        <taxon>Bacteria</taxon>
        <taxon>Pseudomonadati</taxon>
        <taxon>Bacteroidota</taxon>
        <taxon>Bacteroidia</taxon>
        <taxon>Bacteroidales</taxon>
        <taxon>Odoribacteraceae</taxon>
        <taxon>Butyricimonas</taxon>
    </lineage>
</organism>
<evidence type="ECO:0000256" key="1">
    <source>
        <dbReference type="SAM" id="SignalP"/>
    </source>
</evidence>
<feature type="signal peptide" evidence="1">
    <location>
        <begin position="1"/>
        <end position="22"/>
    </location>
</feature>
<dbReference type="Gene3D" id="3.60.21.10">
    <property type="match status" value="1"/>
</dbReference>
<keyword evidence="4" id="KW-1185">Reference proteome</keyword>